<keyword evidence="3" id="KW-1185">Reference proteome</keyword>
<evidence type="ECO:0000313" key="2">
    <source>
        <dbReference type="EMBL" id="KAH3855081.1"/>
    </source>
</evidence>
<feature type="compositionally biased region" description="Basic and acidic residues" evidence="1">
    <location>
        <begin position="44"/>
        <end position="73"/>
    </location>
</feature>
<protein>
    <submittedName>
        <fullName evidence="2">Uncharacterized protein</fullName>
    </submittedName>
</protein>
<dbReference type="EMBL" id="JAIWYP010000003">
    <property type="protein sequence ID" value="KAH3855081.1"/>
    <property type="molecule type" value="Genomic_DNA"/>
</dbReference>
<name>A0A9D4LBH6_DREPO</name>
<feature type="region of interest" description="Disordered" evidence="1">
    <location>
        <begin position="41"/>
        <end position="73"/>
    </location>
</feature>
<accession>A0A9D4LBH6</accession>
<comment type="caution">
    <text evidence="2">The sequence shown here is derived from an EMBL/GenBank/DDBJ whole genome shotgun (WGS) entry which is preliminary data.</text>
</comment>
<reference evidence="2" key="1">
    <citation type="journal article" date="2019" name="bioRxiv">
        <title>The Genome of the Zebra Mussel, Dreissena polymorpha: A Resource for Invasive Species Research.</title>
        <authorList>
            <person name="McCartney M.A."/>
            <person name="Auch B."/>
            <person name="Kono T."/>
            <person name="Mallez S."/>
            <person name="Zhang Y."/>
            <person name="Obille A."/>
            <person name="Becker A."/>
            <person name="Abrahante J.E."/>
            <person name="Garbe J."/>
            <person name="Badalamenti J.P."/>
            <person name="Herman A."/>
            <person name="Mangelson H."/>
            <person name="Liachko I."/>
            <person name="Sullivan S."/>
            <person name="Sone E.D."/>
            <person name="Koren S."/>
            <person name="Silverstein K.A.T."/>
            <person name="Beckman K.B."/>
            <person name="Gohl D.M."/>
        </authorList>
    </citation>
    <scope>NUCLEOTIDE SEQUENCE</scope>
    <source>
        <strain evidence="2">Duluth1</strain>
        <tissue evidence="2">Whole animal</tissue>
    </source>
</reference>
<evidence type="ECO:0000256" key="1">
    <source>
        <dbReference type="SAM" id="MobiDB-lite"/>
    </source>
</evidence>
<dbReference type="AlphaFoldDB" id="A0A9D4LBH6"/>
<dbReference type="Proteomes" id="UP000828390">
    <property type="component" value="Unassembled WGS sequence"/>
</dbReference>
<gene>
    <name evidence="2" type="ORF">DPMN_097641</name>
</gene>
<evidence type="ECO:0000313" key="3">
    <source>
        <dbReference type="Proteomes" id="UP000828390"/>
    </source>
</evidence>
<proteinExistence type="predicted"/>
<organism evidence="2 3">
    <name type="scientific">Dreissena polymorpha</name>
    <name type="common">Zebra mussel</name>
    <name type="synonym">Mytilus polymorpha</name>
    <dbReference type="NCBI Taxonomy" id="45954"/>
    <lineage>
        <taxon>Eukaryota</taxon>
        <taxon>Metazoa</taxon>
        <taxon>Spiralia</taxon>
        <taxon>Lophotrochozoa</taxon>
        <taxon>Mollusca</taxon>
        <taxon>Bivalvia</taxon>
        <taxon>Autobranchia</taxon>
        <taxon>Heteroconchia</taxon>
        <taxon>Euheterodonta</taxon>
        <taxon>Imparidentia</taxon>
        <taxon>Neoheterodontei</taxon>
        <taxon>Myida</taxon>
        <taxon>Dreissenoidea</taxon>
        <taxon>Dreissenidae</taxon>
        <taxon>Dreissena</taxon>
    </lineage>
</organism>
<reference evidence="2" key="2">
    <citation type="submission" date="2020-11" db="EMBL/GenBank/DDBJ databases">
        <authorList>
            <person name="McCartney M.A."/>
            <person name="Auch B."/>
            <person name="Kono T."/>
            <person name="Mallez S."/>
            <person name="Becker A."/>
            <person name="Gohl D.M."/>
            <person name="Silverstein K.A.T."/>
            <person name="Koren S."/>
            <person name="Bechman K.B."/>
            <person name="Herman A."/>
            <person name="Abrahante J.E."/>
            <person name="Garbe J."/>
        </authorList>
    </citation>
    <scope>NUCLEOTIDE SEQUENCE</scope>
    <source>
        <strain evidence="2">Duluth1</strain>
        <tissue evidence="2">Whole animal</tissue>
    </source>
</reference>
<sequence>MHTNSSLRPLGRAALLTRRGVSLYSEAPQPDCSNHWVQHGYWQGDRKGPRWKGRPRDSRLSRYETRERSSRRH</sequence>